<proteinExistence type="predicted"/>
<reference evidence="2" key="1">
    <citation type="submission" date="2020-11" db="EMBL/GenBank/DDBJ databases">
        <authorList>
            <person name="Tran Van P."/>
        </authorList>
    </citation>
    <scope>NUCLEOTIDE SEQUENCE</scope>
</reference>
<gene>
    <name evidence="2" type="ORF">TSIB3V08_LOCUS1333</name>
</gene>
<feature type="region of interest" description="Disordered" evidence="1">
    <location>
        <begin position="1"/>
        <end position="41"/>
    </location>
</feature>
<dbReference type="EMBL" id="OC000363">
    <property type="protein sequence ID" value="CAD7257058.1"/>
    <property type="molecule type" value="Genomic_DNA"/>
</dbReference>
<accession>A0A7R9ANK1</accession>
<protein>
    <submittedName>
        <fullName evidence="2">Uncharacterized protein</fullName>
    </submittedName>
</protein>
<evidence type="ECO:0000256" key="1">
    <source>
        <dbReference type="SAM" id="MobiDB-lite"/>
    </source>
</evidence>
<name>A0A7R9ANK1_TIMSH</name>
<sequence>MPHASILKNGHKNGGANGYVKSNGHVKTNGHVPIDPADTENRAEHKHLLRRDSHTQIKVTALKNKCQLKANIVLRNYIYIQIVRRVLCSQYTNEGGGSLQLKKGFLVLRYLQLSGKRGFLALRSLQFKKGFFGFQIPSSLVVREAFSSSDPRSLVVREAFSSSDPRSLVVREAFSSSDPRSLVVGEAFSSSDPRVYSC</sequence>
<organism evidence="2">
    <name type="scientific">Timema shepardi</name>
    <name type="common">Walking stick</name>
    <dbReference type="NCBI Taxonomy" id="629360"/>
    <lineage>
        <taxon>Eukaryota</taxon>
        <taxon>Metazoa</taxon>
        <taxon>Ecdysozoa</taxon>
        <taxon>Arthropoda</taxon>
        <taxon>Hexapoda</taxon>
        <taxon>Insecta</taxon>
        <taxon>Pterygota</taxon>
        <taxon>Neoptera</taxon>
        <taxon>Polyneoptera</taxon>
        <taxon>Phasmatodea</taxon>
        <taxon>Timematodea</taxon>
        <taxon>Timematoidea</taxon>
        <taxon>Timematidae</taxon>
        <taxon>Timema</taxon>
    </lineage>
</organism>
<dbReference type="AlphaFoldDB" id="A0A7R9ANK1"/>
<evidence type="ECO:0000313" key="2">
    <source>
        <dbReference type="EMBL" id="CAD7257058.1"/>
    </source>
</evidence>